<comment type="caution">
    <text evidence="1">The sequence shown here is derived from an EMBL/GenBank/DDBJ whole genome shotgun (WGS) entry which is preliminary data.</text>
</comment>
<sequence length="81" mass="9381">MSYDFETRAELRTWPVFFRSKKRGRSNGIRTAKSGHEGFAKNQKKNRPKAVFCYACPPMGGRASARCWRMKPGARRAEERL</sequence>
<accession>A0A2N7VLI2</accession>
<organism evidence="1 2">
    <name type="scientific">Trinickia soli</name>
    <dbReference type="NCBI Taxonomy" id="380675"/>
    <lineage>
        <taxon>Bacteria</taxon>
        <taxon>Pseudomonadati</taxon>
        <taxon>Pseudomonadota</taxon>
        <taxon>Betaproteobacteria</taxon>
        <taxon>Burkholderiales</taxon>
        <taxon>Burkholderiaceae</taxon>
        <taxon>Trinickia</taxon>
    </lineage>
</organism>
<name>A0A2N7VLI2_9BURK</name>
<dbReference type="EMBL" id="PNYB01000027">
    <property type="protein sequence ID" value="PMS18022.1"/>
    <property type="molecule type" value="Genomic_DNA"/>
</dbReference>
<dbReference type="Proteomes" id="UP000235347">
    <property type="component" value="Unassembled WGS sequence"/>
</dbReference>
<evidence type="ECO:0000313" key="1">
    <source>
        <dbReference type="EMBL" id="PMS18022.1"/>
    </source>
</evidence>
<gene>
    <name evidence="1" type="ORF">C0Z19_23745</name>
</gene>
<reference evidence="1 2" key="1">
    <citation type="submission" date="2018-01" db="EMBL/GenBank/DDBJ databases">
        <title>Whole genome analyses suggest that Burkholderia sensu lato contains two further novel genera in the rhizoxinica-symbiotica group Mycetohabitans gen. nov., and Trinickia gen. nov.: implications for the evolution of diazotrophy and nodulation in the Burkholderiaceae.</title>
        <authorList>
            <person name="Estrada-de los Santos P."/>
            <person name="Palmer M."/>
            <person name="Chavez-Ramirez B."/>
            <person name="Beukes C."/>
            <person name="Steenkamp E.T."/>
            <person name="Hirsch A.M."/>
            <person name="Manyaka P."/>
            <person name="Maluk M."/>
            <person name="Lafos M."/>
            <person name="Crook M."/>
            <person name="Gross E."/>
            <person name="Simon M.F."/>
            <person name="Bueno dos Reis Junior F."/>
            <person name="Poole P.S."/>
            <person name="Venter S.N."/>
            <person name="James E.K."/>
        </authorList>
    </citation>
    <scope>NUCLEOTIDE SEQUENCE [LARGE SCALE GENOMIC DNA]</scope>
    <source>
        <strain evidence="1 2">GP25-8</strain>
    </source>
</reference>
<protein>
    <submittedName>
        <fullName evidence="1">Uncharacterized protein</fullName>
    </submittedName>
</protein>
<proteinExistence type="predicted"/>
<evidence type="ECO:0000313" key="2">
    <source>
        <dbReference type="Proteomes" id="UP000235347"/>
    </source>
</evidence>
<keyword evidence="2" id="KW-1185">Reference proteome</keyword>
<dbReference type="AlphaFoldDB" id="A0A2N7VLI2"/>